<evidence type="ECO:0000256" key="2">
    <source>
        <dbReference type="ARBA" id="ARBA00022679"/>
    </source>
</evidence>
<dbReference type="PIRSF" id="PIRSF028177">
    <property type="entry name" value="Polyketide_synth_Omtfrase_TcmP"/>
    <property type="match status" value="1"/>
</dbReference>
<reference evidence="3 4" key="1">
    <citation type="submission" date="2018-12" db="EMBL/GenBank/DDBJ databases">
        <authorList>
            <consortium name="Pathogen Informatics"/>
        </authorList>
    </citation>
    <scope>NUCLEOTIDE SEQUENCE [LARGE SCALE GENOMIC DNA]</scope>
    <source>
        <strain evidence="3 4">NCTC12227</strain>
    </source>
</reference>
<dbReference type="InterPro" id="IPR016874">
    <property type="entry name" value="TcmP-like"/>
</dbReference>
<dbReference type="Pfam" id="PF04072">
    <property type="entry name" value="LCM"/>
    <property type="match status" value="1"/>
</dbReference>
<dbReference type="RefSeq" id="WP_172594906.1">
    <property type="nucleotide sequence ID" value="NZ_LR134516.1"/>
</dbReference>
<proteinExistence type="predicted"/>
<evidence type="ECO:0000313" key="3">
    <source>
        <dbReference type="EMBL" id="VEJ21953.1"/>
    </source>
</evidence>
<dbReference type="KEGG" id="nani:NCTC12227_01720"/>
<dbReference type="SUPFAM" id="SSF53335">
    <property type="entry name" value="S-adenosyl-L-methionine-dependent methyltransferases"/>
    <property type="match status" value="1"/>
</dbReference>
<accession>A0A3S4YIJ2</accession>
<dbReference type="AlphaFoldDB" id="A0A3S4YIJ2"/>
<keyword evidence="2 3" id="KW-0808">Transferase</keyword>
<dbReference type="GO" id="GO:0008168">
    <property type="term" value="F:methyltransferase activity"/>
    <property type="evidence" value="ECO:0007669"/>
    <property type="project" value="UniProtKB-KW"/>
</dbReference>
<dbReference type="InterPro" id="IPR029063">
    <property type="entry name" value="SAM-dependent_MTases_sf"/>
</dbReference>
<dbReference type="Gene3D" id="3.40.50.150">
    <property type="entry name" value="Vaccinia Virus protein VP39"/>
    <property type="match status" value="1"/>
</dbReference>
<keyword evidence="4" id="KW-1185">Reference proteome</keyword>
<dbReference type="Proteomes" id="UP000268229">
    <property type="component" value="Chromosome"/>
</dbReference>
<dbReference type="EMBL" id="LR134516">
    <property type="protein sequence ID" value="VEJ21953.1"/>
    <property type="molecule type" value="Genomic_DNA"/>
</dbReference>
<protein>
    <submittedName>
        <fullName evidence="3">O-Methyltransferase involved in polyketide biosynthesis</fullName>
    </submittedName>
</protein>
<dbReference type="GO" id="GO:0032259">
    <property type="term" value="P:methylation"/>
    <property type="evidence" value="ECO:0007669"/>
    <property type="project" value="UniProtKB-KW"/>
</dbReference>
<sequence>MLQPDFQDAVSDTSLISLYMKSLESQKANPVICDSTACSLVKQIDFDFDAFRNDKKGALGVAICAAYFDRVTADFIRTHRRPVIIELGCGLDDRTGRIGRVAGKAFFYQLDLPAVIKFRAALLPALSNEYLLGGSILDTHWMGMLRRLHPESQFLIIAEGLLMYFSREQVEKLFQNIAAHFKRCSSEILFNVLSTWGCRHAYLHPAQRKNGARFDYSCDNDREMENWAENLRLIDSRCYFDFDAWKRVGWRGCLLKRFAPLRNMGRMLHYRIV</sequence>
<dbReference type="PANTHER" id="PTHR43619:SF2">
    <property type="entry name" value="S-ADENOSYL-L-METHIONINE-DEPENDENT METHYLTRANSFERASES SUPERFAMILY PROTEIN"/>
    <property type="match status" value="1"/>
</dbReference>
<evidence type="ECO:0000313" key="4">
    <source>
        <dbReference type="Proteomes" id="UP000268229"/>
    </source>
</evidence>
<keyword evidence="1 3" id="KW-0489">Methyltransferase</keyword>
<evidence type="ECO:0000256" key="1">
    <source>
        <dbReference type="ARBA" id="ARBA00022603"/>
    </source>
</evidence>
<name>A0A3S4YIJ2_9NEIS</name>
<dbReference type="InterPro" id="IPR007213">
    <property type="entry name" value="Ppm1/Ppm2/Tcmp"/>
</dbReference>
<dbReference type="PANTHER" id="PTHR43619">
    <property type="entry name" value="S-ADENOSYL-L-METHIONINE-DEPENDENT METHYLTRANSFERASE YKTD-RELATED"/>
    <property type="match status" value="1"/>
</dbReference>
<organism evidence="3 4">
    <name type="scientific">Neisseria animaloris</name>
    <dbReference type="NCBI Taxonomy" id="326522"/>
    <lineage>
        <taxon>Bacteria</taxon>
        <taxon>Pseudomonadati</taxon>
        <taxon>Pseudomonadota</taxon>
        <taxon>Betaproteobacteria</taxon>
        <taxon>Neisseriales</taxon>
        <taxon>Neisseriaceae</taxon>
        <taxon>Neisseria</taxon>
    </lineage>
</organism>
<gene>
    <name evidence="3" type="ORF">NCTC12227_01720</name>
</gene>